<reference evidence="3 4" key="1">
    <citation type="submission" date="2019-02" db="EMBL/GenBank/DDBJ databases">
        <title>Deep-cultivation of Planctomycetes and their phenomic and genomic characterization uncovers novel biology.</title>
        <authorList>
            <person name="Wiegand S."/>
            <person name="Jogler M."/>
            <person name="Boedeker C."/>
            <person name="Pinto D."/>
            <person name="Vollmers J."/>
            <person name="Rivas-Marin E."/>
            <person name="Kohn T."/>
            <person name="Peeters S.H."/>
            <person name="Heuer A."/>
            <person name="Rast P."/>
            <person name="Oberbeckmann S."/>
            <person name="Bunk B."/>
            <person name="Jeske O."/>
            <person name="Meyerdierks A."/>
            <person name="Storesund J.E."/>
            <person name="Kallscheuer N."/>
            <person name="Luecker S."/>
            <person name="Lage O.M."/>
            <person name="Pohl T."/>
            <person name="Merkel B.J."/>
            <person name="Hornburger P."/>
            <person name="Mueller R.-W."/>
            <person name="Bruemmer F."/>
            <person name="Labrenz M."/>
            <person name="Spormann A.M."/>
            <person name="Op Den Camp H."/>
            <person name="Overmann J."/>
            <person name="Amann R."/>
            <person name="Jetten M.S.M."/>
            <person name="Mascher T."/>
            <person name="Medema M.H."/>
            <person name="Devos D.P."/>
            <person name="Kaster A.-K."/>
            <person name="Ovreas L."/>
            <person name="Rohde M."/>
            <person name="Galperin M.Y."/>
            <person name="Jogler C."/>
        </authorList>
    </citation>
    <scope>NUCLEOTIDE SEQUENCE [LARGE SCALE GENOMIC DNA]</scope>
    <source>
        <strain evidence="3 4">Mal64</strain>
    </source>
</reference>
<sequence length="449" mass="49124">MQDPAPAPRPRRLRFSLRSLLLLSTVVALLCGAFGWWWAATVKSRMPLYERADSTYAASYYAPGYRAPGNTIRIGPMVRNDRDGTVRAAENAPATFKPSLSADCLAAAPWLDVAQVELTCVPGDFEVRRLRVFDHQTHRILSEDRAPLGYRHYPPGRVTKNHVVRLFGLGEELPESVDVWLDIKSRPPDSPTFTLDPTVGAGVHSGGLRMRLIDRREGKWNWRPKKGFHADFDHRGVTFLYELSGAHTSPSSSGAWSILVVGADGEETEPGWMGERLEGGQRTLLIDLSPDEIDHFVIRPYAEPTKFFFADVPLPAASGRPFAPPPVARAAIGGEEFDAMLPDFAPLDVRLSVRRGSWANGAASNVGRSAAVLARNGEPDDRDRVTTLAYWTRGVAARIEMSPIGDNSAIGRSHGGSGSSGGEKQSTAGYEKYMAPLEAIDEVEVRLAP</sequence>
<keyword evidence="4" id="KW-1185">Reference proteome</keyword>
<dbReference type="OrthoDB" id="219918at2"/>
<evidence type="ECO:0000313" key="4">
    <source>
        <dbReference type="Proteomes" id="UP000315440"/>
    </source>
</evidence>
<gene>
    <name evidence="3" type="ORF">Mal64_34410</name>
</gene>
<keyword evidence="2" id="KW-0472">Membrane</keyword>
<name>A0A5C5ZH17_9BACT</name>
<keyword evidence="2" id="KW-0812">Transmembrane</keyword>
<dbReference type="Proteomes" id="UP000315440">
    <property type="component" value="Unassembled WGS sequence"/>
</dbReference>
<organism evidence="3 4">
    <name type="scientific">Pseudobythopirellula maris</name>
    <dbReference type="NCBI Taxonomy" id="2527991"/>
    <lineage>
        <taxon>Bacteria</taxon>
        <taxon>Pseudomonadati</taxon>
        <taxon>Planctomycetota</taxon>
        <taxon>Planctomycetia</taxon>
        <taxon>Pirellulales</taxon>
        <taxon>Lacipirellulaceae</taxon>
        <taxon>Pseudobythopirellula</taxon>
    </lineage>
</organism>
<evidence type="ECO:0000313" key="3">
    <source>
        <dbReference type="EMBL" id="TWT86614.1"/>
    </source>
</evidence>
<evidence type="ECO:0000256" key="1">
    <source>
        <dbReference type="SAM" id="MobiDB-lite"/>
    </source>
</evidence>
<dbReference type="AlphaFoldDB" id="A0A5C5ZH17"/>
<comment type="caution">
    <text evidence="3">The sequence shown here is derived from an EMBL/GenBank/DDBJ whole genome shotgun (WGS) entry which is preliminary data.</text>
</comment>
<feature type="region of interest" description="Disordered" evidence="1">
    <location>
        <begin position="406"/>
        <end position="429"/>
    </location>
</feature>
<accession>A0A5C5ZH17</accession>
<keyword evidence="2" id="KW-1133">Transmembrane helix</keyword>
<proteinExistence type="predicted"/>
<evidence type="ECO:0000256" key="2">
    <source>
        <dbReference type="SAM" id="Phobius"/>
    </source>
</evidence>
<dbReference type="RefSeq" id="WP_146402533.1">
    <property type="nucleotide sequence ID" value="NZ_SJPQ01000004.1"/>
</dbReference>
<feature type="transmembrane region" description="Helical" evidence="2">
    <location>
        <begin position="20"/>
        <end position="39"/>
    </location>
</feature>
<dbReference type="EMBL" id="SJPQ01000004">
    <property type="protein sequence ID" value="TWT86614.1"/>
    <property type="molecule type" value="Genomic_DNA"/>
</dbReference>
<protein>
    <submittedName>
        <fullName evidence="3">Uncharacterized protein</fullName>
    </submittedName>
</protein>